<comment type="similarity">
    <text evidence="2">Belongs to the eukaryotic RPC7 RNA polymerase subunit family.</text>
</comment>
<evidence type="ECO:0000313" key="5">
    <source>
        <dbReference type="EMBL" id="KAL3385654.1"/>
    </source>
</evidence>
<evidence type="ECO:0000313" key="6">
    <source>
        <dbReference type="Proteomes" id="UP001627154"/>
    </source>
</evidence>
<comment type="subcellular location">
    <subcellularLocation>
        <location evidence="1">Nucleus</location>
    </subcellularLocation>
</comment>
<protein>
    <recommendedName>
        <fullName evidence="7">DNA-directed RNA polymerase III subunit</fullName>
    </recommendedName>
</protein>
<evidence type="ECO:0000256" key="3">
    <source>
        <dbReference type="ARBA" id="ARBA00023242"/>
    </source>
</evidence>
<gene>
    <name evidence="5" type="ORF">TKK_018714</name>
</gene>
<feature type="compositionally biased region" description="Acidic residues" evidence="4">
    <location>
        <begin position="174"/>
        <end position="200"/>
    </location>
</feature>
<proteinExistence type="inferred from homology"/>
<comment type="caution">
    <text evidence="5">The sequence shown here is derived from an EMBL/GenBank/DDBJ whole genome shotgun (WGS) entry which is preliminary data.</text>
</comment>
<feature type="compositionally biased region" description="Acidic residues" evidence="4">
    <location>
        <begin position="211"/>
        <end position="226"/>
    </location>
</feature>
<dbReference type="Pfam" id="PF11705">
    <property type="entry name" value="RNA_pol_3_Rpc31"/>
    <property type="match status" value="1"/>
</dbReference>
<feature type="region of interest" description="Disordered" evidence="4">
    <location>
        <begin position="130"/>
        <end position="226"/>
    </location>
</feature>
<dbReference type="AlphaFoldDB" id="A0ABD2VY43"/>
<evidence type="ECO:0000256" key="1">
    <source>
        <dbReference type="ARBA" id="ARBA00004123"/>
    </source>
</evidence>
<feature type="region of interest" description="Disordered" evidence="4">
    <location>
        <begin position="1"/>
        <end position="44"/>
    </location>
</feature>
<dbReference type="GO" id="GO:0005634">
    <property type="term" value="C:nucleus"/>
    <property type="evidence" value="ECO:0007669"/>
    <property type="project" value="UniProtKB-SubCell"/>
</dbReference>
<name>A0ABD2VY43_9HYME</name>
<dbReference type="PANTHER" id="PTHR15367:SF2">
    <property type="entry name" value="DNA-DIRECTED RNA POLYMERASE III SUBUNIT"/>
    <property type="match status" value="1"/>
</dbReference>
<keyword evidence="6" id="KW-1185">Reference proteome</keyword>
<organism evidence="5 6">
    <name type="scientific">Trichogramma kaykai</name>
    <dbReference type="NCBI Taxonomy" id="54128"/>
    <lineage>
        <taxon>Eukaryota</taxon>
        <taxon>Metazoa</taxon>
        <taxon>Ecdysozoa</taxon>
        <taxon>Arthropoda</taxon>
        <taxon>Hexapoda</taxon>
        <taxon>Insecta</taxon>
        <taxon>Pterygota</taxon>
        <taxon>Neoptera</taxon>
        <taxon>Endopterygota</taxon>
        <taxon>Hymenoptera</taxon>
        <taxon>Apocrita</taxon>
        <taxon>Proctotrupomorpha</taxon>
        <taxon>Chalcidoidea</taxon>
        <taxon>Trichogrammatidae</taxon>
        <taxon>Trichogramma</taxon>
    </lineage>
</organism>
<dbReference type="InterPro" id="IPR024661">
    <property type="entry name" value="RNA_pol_III_Rpc31"/>
</dbReference>
<dbReference type="Proteomes" id="UP001627154">
    <property type="component" value="Unassembled WGS sequence"/>
</dbReference>
<reference evidence="5 6" key="1">
    <citation type="journal article" date="2024" name="bioRxiv">
        <title>A reference genome for Trichogramma kaykai: A tiny desert-dwelling parasitoid wasp with competing sex-ratio distorters.</title>
        <authorList>
            <person name="Culotta J."/>
            <person name="Lindsey A.R."/>
        </authorList>
    </citation>
    <scope>NUCLEOTIDE SEQUENCE [LARGE SCALE GENOMIC DNA]</scope>
    <source>
        <strain evidence="5 6">KSX58</strain>
    </source>
</reference>
<dbReference type="EMBL" id="JBJJXI010000153">
    <property type="protein sequence ID" value="KAL3385654.1"/>
    <property type="molecule type" value="Genomic_DNA"/>
</dbReference>
<accession>A0ABD2VY43</accession>
<keyword evidence="3" id="KW-0539">Nucleus</keyword>
<evidence type="ECO:0008006" key="7">
    <source>
        <dbReference type="Google" id="ProtNLM"/>
    </source>
</evidence>
<evidence type="ECO:0000256" key="2">
    <source>
        <dbReference type="ARBA" id="ARBA00008352"/>
    </source>
</evidence>
<evidence type="ECO:0000256" key="4">
    <source>
        <dbReference type="SAM" id="MobiDB-lite"/>
    </source>
</evidence>
<dbReference type="PANTHER" id="PTHR15367">
    <property type="entry name" value="DNA-DIRECTED RNA POLYMERASE III"/>
    <property type="match status" value="1"/>
</dbReference>
<feature type="compositionally biased region" description="Basic and acidic residues" evidence="4">
    <location>
        <begin position="151"/>
        <end position="173"/>
    </location>
</feature>
<sequence>MSGRGRGRGGRAGGIQLPTDGGGKSEQPTPILKPPPDFPQLENKPVPYEITRDMKYECQIRKEFVDYLVGSEYYVKLDVKNNDIERYCDRNQEPEKKWESQVDWNWMPKYLQDDCKLALKRHRVKEFKAKKGVSFKRPPTSKSSTNKRTKKDVNINDKLAELEKQEETVKSDEEDKDKDEEEELEELEEQIADEEMDEGTDYMNSYFDNGENYEEEDDNLDDGAIF</sequence>